<feature type="non-terminal residue" evidence="1">
    <location>
        <position position="1"/>
    </location>
</feature>
<protein>
    <submittedName>
        <fullName evidence="1">Uncharacterized protein</fullName>
    </submittedName>
</protein>
<proteinExistence type="predicted"/>
<accession>A0A9P6TWD5</accession>
<comment type="caution">
    <text evidence="1">The sequence shown here is derived from an EMBL/GenBank/DDBJ whole genome shotgun (WGS) entry which is preliminary data.</text>
</comment>
<keyword evidence="2" id="KW-1185">Reference proteome</keyword>
<dbReference type="EMBL" id="JAAAJB010001093">
    <property type="protein sequence ID" value="KAG0249061.1"/>
    <property type="molecule type" value="Genomic_DNA"/>
</dbReference>
<evidence type="ECO:0000313" key="1">
    <source>
        <dbReference type="EMBL" id="KAG0249061.1"/>
    </source>
</evidence>
<name>A0A9P6TWD5_9FUNG</name>
<dbReference type="OrthoDB" id="2441166at2759"/>
<sequence>VAVMAGDSTRAVASGAIFVGKDTTDPDATPLEIFKNPKNHAAAAFSIMVHAAEGAGFTPSTAPPKSLEQPFLHFVTLAPSFPGFFLEQFHEFSLPLTGSLLQLEQKVRRAVAENGALIGRSIRDLVPGYISDETLDKWTLSLVVINMPETAEKVTIQLVSISLDIETDDDHNAIIPEQSATFKSSVLRVNRPYFITYAEKLANMIHVTEIRDAIDFFTSPKIITENEIFAETCHGMF</sequence>
<dbReference type="Proteomes" id="UP000807716">
    <property type="component" value="Unassembled WGS sequence"/>
</dbReference>
<gene>
    <name evidence="1" type="ORF">DFQ27_000400</name>
</gene>
<reference evidence="1" key="1">
    <citation type="journal article" date="2020" name="Fungal Divers.">
        <title>Resolving the Mortierellaceae phylogeny through synthesis of multi-gene phylogenetics and phylogenomics.</title>
        <authorList>
            <person name="Vandepol N."/>
            <person name="Liber J."/>
            <person name="Desiro A."/>
            <person name="Na H."/>
            <person name="Kennedy M."/>
            <person name="Barry K."/>
            <person name="Grigoriev I.V."/>
            <person name="Miller A.N."/>
            <person name="O'Donnell K."/>
            <person name="Stajich J.E."/>
            <person name="Bonito G."/>
        </authorList>
    </citation>
    <scope>NUCLEOTIDE SEQUENCE</scope>
    <source>
        <strain evidence="1">BC1065</strain>
    </source>
</reference>
<organism evidence="1 2">
    <name type="scientific">Actinomortierella ambigua</name>
    <dbReference type="NCBI Taxonomy" id="1343610"/>
    <lineage>
        <taxon>Eukaryota</taxon>
        <taxon>Fungi</taxon>
        <taxon>Fungi incertae sedis</taxon>
        <taxon>Mucoromycota</taxon>
        <taxon>Mortierellomycotina</taxon>
        <taxon>Mortierellomycetes</taxon>
        <taxon>Mortierellales</taxon>
        <taxon>Mortierellaceae</taxon>
        <taxon>Actinomortierella</taxon>
    </lineage>
</organism>
<dbReference type="AlphaFoldDB" id="A0A9P6TWD5"/>
<evidence type="ECO:0000313" key="2">
    <source>
        <dbReference type="Proteomes" id="UP000807716"/>
    </source>
</evidence>